<dbReference type="SUPFAM" id="SSF50630">
    <property type="entry name" value="Acid proteases"/>
    <property type="match status" value="1"/>
</dbReference>
<dbReference type="InterPro" id="IPR001969">
    <property type="entry name" value="Aspartic_peptidase_AS"/>
</dbReference>
<organism evidence="2 3">
    <name type="scientific">Parasphingorhabdus cellanae</name>
    <dbReference type="NCBI Taxonomy" id="2806553"/>
    <lineage>
        <taxon>Bacteria</taxon>
        <taxon>Pseudomonadati</taxon>
        <taxon>Pseudomonadota</taxon>
        <taxon>Alphaproteobacteria</taxon>
        <taxon>Sphingomonadales</taxon>
        <taxon>Sphingomonadaceae</taxon>
        <taxon>Parasphingorhabdus</taxon>
    </lineage>
</organism>
<proteinExistence type="predicted"/>
<dbReference type="Gene3D" id="2.40.70.10">
    <property type="entry name" value="Acid Proteases"/>
    <property type="match status" value="1"/>
</dbReference>
<dbReference type="PROSITE" id="PS00141">
    <property type="entry name" value="ASP_PROTEASE"/>
    <property type="match status" value="1"/>
</dbReference>
<dbReference type="InterPro" id="IPR034122">
    <property type="entry name" value="Retropepsin-like_bacterial"/>
</dbReference>
<dbReference type="EMBL" id="CP071794">
    <property type="protein sequence ID" value="QTD56235.1"/>
    <property type="molecule type" value="Genomic_DNA"/>
</dbReference>
<dbReference type="GO" id="GO:0008233">
    <property type="term" value="F:peptidase activity"/>
    <property type="evidence" value="ECO:0007669"/>
    <property type="project" value="UniProtKB-KW"/>
</dbReference>
<evidence type="ECO:0000313" key="2">
    <source>
        <dbReference type="EMBL" id="QTD56235.1"/>
    </source>
</evidence>
<dbReference type="InterPro" id="IPR021109">
    <property type="entry name" value="Peptidase_aspartic_dom_sf"/>
</dbReference>
<dbReference type="InterPro" id="IPR011969">
    <property type="entry name" value="Clan_AA_Asp_peptidase_C"/>
</dbReference>
<gene>
    <name evidence="2" type="ORF">J4G78_01110</name>
</gene>
<keyword evidence="2" id="KW-0378">Hydrolase</keyword>
<keyword evidence="1" id="KW-0732">Signal</keyword>
<dbReference type="NCBIfam" id="TIGR02281">
    <property type="entry name" value="clan_AA_DTGA"/>
    <property type="match status" value="1"/>
</dbReference>
<accession>A0ABX7T7P2</accession>
<dbReference type="GO" id="GO:0006508">
    <property type="term" value="P:proteolysis"/>
    <property type="evidence" value="ECO:0007669"/>
    <property type="project" value="UniProtKB-KW"/>
</dbReference>
<keyword evidence="2" id="KW-0645">Protease</keyword>
<dbReference type="RefSeq" id="WP_207988057.1">
    <property type="nucleotide sequence ID" value="NZ_CP071794.1"/>
</dbReference>
<feature type="signal peptide" evidence="1">
    <location>
        <begin position="1"/>
        <end position="21"/>
    </location>
</feature>
<dbReference type="CDD" id="cd05483">
    <property type="entry name" value="retropepsin_like_bacteria"/>
    <property type="match status" value="1"/>
</dbReference>
<evidence type="ECO:0000256" key="1">
    <source>
        <dbReference type="SAM" id="SignalP"/>
    </source>
</evidence>
<protein>
    <submittedName>
        <fullName evidence="2">TIGR02281 family clan AA aspartic protease</fullName>
        <ecNumber evidence="2">3.4.23.-</ecNumber>
    </submittedName>
</protein>
<dbReference type="EC" id="3.4.23.-" evidence="2"/>
<dbReference type="Proteomes" id="UP000663923">
    <property type="component" value="Chromosome"/>
</dbReference>
<feature type="chain" id="PRO_5045383983" evidence="1">
    <location>
        <begin position="22"/>
        <end position="173"/>
    </location>
</feature>
<name>A0ABX7T7P2_9SPHN</name>
<evidence type="ECO:0000313" key="3">
    <source>
        <dbReference type="Proteomes" id="UP000663923"/>
    </source>
</evidence>
<sequence>MFSQPISMLLSSLTLCGAILAGLQVSFFSATSTASALTASVEINGHVADGIDSSGKHLIHRAADGLFYVNGKINGIPVKFAIDTGATVVVLNANDAERVGLKPQLTSTHRIRTAAGYSAMKWADADELVVAGKRLGKINIAVMDGGPTVSLLGLSALSRMETVTIKKDKLIIR</sequence>
<reference evidence="2 3" key="1">
    <citation type="submission" date="2021-03" db="EMBL/GenBank/DDBJ databases">
        <title>Complete genome of Parasphingorhabdus_sp.JHSY0214.</title>
        <authorList>
            <person name="Yoo J.H."/>
            <person name="Bae J.W."/>
        </authorList>
    </citation>
    <scope>NUCLEOTIDE SEQUENCE [LARGE SCALE GENOMIC DNA]</scope>
    <source>
        <strain evidence="2 3">JHSY0214</strain>
    </source>
</reference>
<dbReference type="Pfam" id="PF13975">
    <property type="entry name" value="gag-asp_proteas"/>
    <property type="match status" value="1"/>
</dbReference>
<keyword evidence="3" id="KW-1185">Reference proteome</keyword>